<dbReference type="PROSITE" id="PS00136">
    <property type="entry name" value="SUBTILASE_ASP"/>
    <property type="match status" value="1"/>
</dbReference>
<comment type="caution">
    <text evidence="11">The sequence shown here is derived from an EMBL/GenBank/DDBJ whole genome shotgun (WGS) entry which is preliminary data.</text>
</comment>
<feature type="signal peptide" evidence="9">
    <location>
        <begin position="1"/>
        <end position="18"/>
    </location>
</feature>
<dbReference type="PROSITE" id="PS00138">
    <property type="entry name" value="SUBTILASE_SER"/>
    <property type="match status" value="1"/>
</dbReference>
<evidence type="ECO:0000256" key="6">
    <source>
        <dbReference type="PROSITE-ProRule" id="PRU01240"/>
    </source>
</evidence>
<dbReference type="GO" id="GO:0006508">
    <property type="term" value="P:proteolysis"/>
    <property type="evidence" value="ECO:0007669"/>
    <property type="project" value="UniProtKB-KW"/>
</dbReference>
<dbReference type="SUPFAM" id="SSF52743">
    <property type="entry name" value="Subtilisin-like"/>
    <property type="match status" value="1"/>
</dbReference>
<protein>
    <submittedName>
        <fullName evidence="11">S8 family serine peptidase</fullName>
    </submittedName>
</protein>
<dbReference type="PRINTS" id="PR00723">
    <property type="entry name" value="SUBTILISIN"/>
</dbReference>
<evidence type="ECO:0000256" key="8">
    <source>
        <dbReference type="SAM" id="Phobius"/>
    </source>
</evidence>
<dbReference type="InterPro" id="IPR023827">
    <property type="entry name" value="Peptidase_S8_Asp-AS"/>
</dbReference>
<dbReference type="EMBL" id="VSIV01000246">
    <property type="protein sequence ID" value="TYB32847.1"/>
    <property type="molecule type" value="Genomic_DNA"/>
</dbReference>
<dbReference type="Gene3D" id="3.40.50.200">
    <property type="entry name" value="Peptidase S8/S53 domain"/>
    <property type="match status" value="1"/>
</dbReference>
<dbReference type="PROSITE" id="PS00137">
    <property type="entry name" value="SUBTILASE_HIS"/>
    <property type="match status" value="1"/>
</dbReference>
<dbReference type="PROSITE" id="PS51892">
    <property type="entry name" value="SUBTILASE"/>
    <property type="match status" value="1"/>
</dbReference>
<evidence type="ECO:0000313" key="11">
    <source>
        <dbReference type="EMBL" id="TYB32847.1"/>
    </source>
</evidence>
<evidence type="ECO:0000256" key="1">
    <source>
        <dbReference type="ARBA" id="ARBA00011073"/>
    </source>
</evidence>
<feature type="transmembrane region" description="Helical" evidence="8">
    <location>
        <begin position="566"/>
        <end position="583"/>
    </location>
</feature>
<dbReference type="PANTHER" id="PTHR43806">
    <property type="entry name" value="PEPTIDASE S8"/>
    <property type="match status" value="1"/>
</dbReference>
<evidence type="ECO:0000256" key="3">
    <source>
        <dbReference type="ARBA" id="ARBA00022801"/>
    </source>
</evidence>
<dbReference type="AlphaFoldDB" id="A0A5D0MGP0"/>
<dbReference type="InterPro" id="IPR036852">
    <property type="entry name" value="Peptidase_S8/S53_dom_sf"/>
</dbReference>
<dbReference type="GO" id="GO:0005615">
    <property type="term" value="C:extracellular space"/>
    <property type="evidence" value="ECO:0007669"/>
    <property type="project" value="TreeGrafter"/>
</dbReference>
<keyword evidence="8" id="KW-0472">Membrane</keyword>
<dbReference type="GO" id="GO:0004252">
    <property type="term" value="F:serine-type endopeptidase activity"/>
    <property type="evidence" value="ECO:0007669"/>
    <property type="project" value="UniProtKB-UniRule"/>
</dbReference>
<name>A0A5D0MGP0_FLESI</name>
<dbReference type="PANTHER" id="PTHR43806:SF11">
    <property type="entry name" value="CEREVISIN-RELATED"/>
    <property type="match status" value="1"/>
</dbReference>
<feature type="chain" id="PRO_5022890951" evidence="9">
    <location>
        <begin position="19"/>
        <end position="594"/>
    </location>
</feature>
<dbReference type="InterPro" id="IPR050131">
    <property type="entry name" value="Peptidase_S8_subtilisin-like"/>
</dbReference>
<dbReference type="InterPro" id="IPR000209">
    <property type="entry name" value="Peptidase_S8/S53_dom"/>
</dbReference>
<dbReference type="Proteomes" id="UP000323337">
    <property type="component" value="Unassembled WGS sequence"/>
</dbReference>
<keyword evidence="2 6" id="KW-0645">Protease</keyword>
<evidence type="ECO:0000256" key="5">
    <source>
        <dbReference type="PIRSR" id="PIRSR615500-1"/>
    </source>
</evidence>
<evidence type="ECO:0000259" key="10">
    <source>
        <dbReference type="Pfam" id="PF00082"/>
    </source>
</evidence>
<accession>A0A5D0MGP0</accession>
<evidence type="ECO:0000313" key="12">
    <source>
        <dbReference type="Proteomes" id="UP000323337"/>
    </source>
</evidence>
<evidence type="ECO:0000256" key="4">
    <source>
        <dbReference type="ARBA" id="ARBA00022825"/>
    </source>
</evidence>
<feature type="active site" description="Charge relay system" evidence="5 6">
    <location>
        <position position="481"/>
    </location>
</feature>
<evidence type="ECO:0000256" key="7">
    <source>
        <dbReference type="RuleBase" id="RU003355"/>
    </source>
</evidence>
<keyword evidence="8" id="KW-0812">Transmembrane</keyword>
<evidence type="ECO:0000256" key="9">
    <source>
        <dbReference type="SAM" id="SignalP"/>
    </source>
</evidence>
<dbReference type="Pfam" id="PF00082">
    <property type="entry name" value="Peptidase_S8"/>
    <property type="match status" value="1"/>
</dbReference>
<keyword evidence="9" id="KW-0732">Signal</keyword>
<keyword evidence="4 6" id="KW-0720">Serine protease</keyword>
<evidence type="ECO:0000256" key="2">
    <source>
        <dbReference type="ARBA" id="ARBA00022670"/>
    </source>
</evidence>
<dbReference type="RefSeq" id="WP_303701625.1">
    <property type="nucleotide sequence ID" value="NZ_VSIV01000246.1"/>
</dbReference>
<sequence length="594" mass="64415">MRKILIAFFCLIALNALAENVLFKYTGSKDPALIVPENVKVIKIGDNVYLSGEKEMIKSLFDNSTIKEINPPERKLKYTPNDEFFSSQWGLDSLDSLNDSDIDWPEAMDIFIESQETPIVVVMDSGIAWNHPDLESNLLTGGDYGNYGFEFCDNESITNYDKIGHGTHIAGIIGAVTDNTFGVAGVSNNNIKILNMKVTCGSDKIDFTAELKAISKILDLKESGHNIKFVNMSFGGNTFENEEQTAIQQLVDSGIHVFAAAGNDNETAKDYPAGYENVIAVGATDKNNGLSQYSNYGDWVDIYAPGESIFSTYAEYLAKPDSLNLLDKYKDAFRDEFEGNNSLTTFNGGWSLDGSGHAKIILPSESACSDNATNSISMGPFDSNLPDYRYKNIIISMKASSGSRIFVDWSTESQNWTNLLTQSGLNNMDYIYGITDIPAASQNFSLRICLEGSAGSQASIDAVRVSASSSPDAFAYEYGTSMATPFVTAAAALGYIDKGQFSKYDLITNAESINTSVGELKKLNLYNYLEAEFVADNGTSQGDTTANSENDGGGGGGGCSIAGTSGNNNILFLLAVVAGLFWVRKKISPKERNN</sequence>
<keyword evidence="3 6" id="KW-0378">Hydrolase</keyword>
<proteinExistence type="inferred from homology"/>
<keyword evidence="8" id="KW-1133">Transmembrane helix</keyword>
<dbReference type="InterPro" id="IPR015500">
    <property type="entry name" value="Peptidase_S8_subtilisin-rel"/>
</dbReference>
<gene>
    <name evidence="11" type="ORF">FXF49_09295</name>
</gene>
<feature type="active site" description="Charge relay system" evidence="5 6">
    <location>
        <position position="124"/>
    </location>
</feature>
<organism evidence="11 12">
    <name type="scientific">Flexistipes sinusarabici</name>
    <dbReference type="NCBI Taxonomy" id="2352"/>
    <lineage>
        <taxon>Bacteria</taxon>
        <taxon>Pseudomonadati</taxon>
        <taxon>Deferribacterota</taxon>
        <taxon>Deferribacteres</taxon>
        <taxon>Deferribacterales</taxon>
        <taxon>Flexistipitaceae</taxon>
        <taxon>Flexistipes</taxon>
    </lineage>
</organism>
<feature type="domain" description="Peptidase S8/S53" evidence="10">
    <location>
        <begin position="118"/>
        <end position="315"/>
    </location>
</feature>
<dbReference type="InterPro" id="IPR022398">
    <property type="entry name" value="Peptidase_S8_His-AS"/>
</dbReference>
<comment type="similarity">
    <text evidence="1 6 7">Belongs to the peptidase S8 family.</text>
</comment>
<feature type="active site" description="Charge relay system" evidence="5 6">
    <location>
        <position position="165"/>
    </location>
</feature>
<dbReference type="InterPro" id="IPR023828">
    <property type="entry name" value="Peptidase_S8_Ser-AS"/>
</dbReference>
<reference evidence="11 12" key="1">
    <citation type="submission" date="2019-08" db="EMBL/GenBank/DDBJ databases">
        <title>Genomic characterization of a novel candidate phylum (ARYD3) from a high temperature, high salinity tertiary oil reservoir in north central Oklahoma, USA.</title>
        <authorList>
            <person name="Youssef N.H."/>
            <person name="Yadav A."/>
            <person name="Elshahed M.S."/>
        </authorList>
    </citation>
    <scope>NUCLEOTIDE SEQUENCE [LARGE SCALE GENOMIC DNA]</scope>
    <source>
        <strain evidence="11">ARYD1</strain>
    </source>
</reference>